<gene>
    <name evidence="1" type="ORF">BOA8489_00103</name>
</gene>
<dbReference type="EMBL" id="FXXQ01000001">
    <property type="protein sequence ID" value="SMX22016.1"/>
    <property type="molecule type" value="Genomic_DNA"/>
</dbReference>
<dbReference type="SUPFAM" id="SSF81301">
    <property type="entry name" value="Nucleotidyltransferase"/>
    <property type="match status" value="1"/>
</dbReference>
<organism evidence="1 2">
    <name type="scientific">Boseongicola aestuarii</name>
    <dbReference type="NCBI Taxonomy" id="1470561"/>
    <lineage>
        <taxon>Bacteria</taxon>
        <taxon>Pseudomonadati</taxon>
        <taxon>Pseudomonadota</taxon>
        <taxon>Alphaproteobacteria</taxon>
        <taxon>Rhodobacterales</taxon>
        <taxon>Paracoccaceae</taxon>
        <taxon>Boseongicola</taxon>
    </lineage>
</organism>
<keyword evidence="2" id="KW-1185">Reference proteome</keyword>
<accession>A0A238IUQ6</accession>
<proteinExistence type="predicted"/>
<keyword evidence="1" id="KW-0808">Transferase</keyword>
<dbReference type="Pfam" id="PF04229">
    <property type="entry name" value="GrpB"/>
    <property type="match status" value="1"/>
</dbReference>
<evidence type="ECO:0000313" key="1">
    <source>
        <dbReference type="EMBL" id="SMX22016.1"/>
    </source>
</evidence>
<reference evidence="1 2" key="1">
    <citation type="submission" date="2017-05" db="EMBL/GenBank/DDBJ databases">
        <authorList>
            <person name="Song R."/>
            <person name="Chenine A.L."/>
            <person name="Ruprecht R.M."/>
        </authorList>
    </citation>
    <scope>NUCLEOTIDE SEQUENCE [LARGE SCALE GENOMIC DNA]</scope>
    <source>
        <strain evidence="1 2">CECT 8489</strain>
    </source>
</reference>
<dbReference type="PANTHER" id="PTHR34822:SF1">
    <property type="entry name" value="GRPB FAMILY PROTEIN"/>
    <property type="match status" value="1"/>
</dbReference>
<evidence type="ECO:0000313" key="2">
    <source>
        <dbReference type="Proteomes" id="UP000201838"/>
    </source>
</evidence>
<dbReference type="PANTHER" id="PTHR34822">
    <property type="entry name" value="GRPB DOMAIN PROTEIN (AFU_ORTHOLOGUE AFUA_1G01530)"/>
    <property type="match status" value="1"/>
</dbReference>
<keyword evidence="1" id="KW-0418">Kinase</keyword>
<dbReference type="OrthoDB" id="9799092at2"/>
<protein>
    <submittedName>
        <fullName evidence="1">Dephospho-CoA kinase/protein folding accessory domain-containing protein</fullName>
    </submittedName>
</protein>
<dbReference type="InterPro" id="IPR007344">
    <property type="entry name" value="GrpB/CoaE"/>
</dbReference>
<sequence length="173" mass="19207">MTLLDAPDPRWHEFAQREIDSLIQRIDGLVAVHHVGSTSVPGLPAKPILDLLPVFRDAETKAVAKTQFEALGYEWLGEHGLSGRDYARKFDPKNGKRVVHAHCYVSDHPDITRHLAFRDALRNKATLRAAYTSVKAACASRHPEGGAAYGLCKSEWIDKAEARALARIQETSK</sequence>
<dbReference type="Gene3D" id="3.30.460.10">
    <property type="entry name" value="Beta Polymerase, domain 2"/>
    <property type="match status" value="1"/>
</dbReference>
<dbReference type="GO" id="GO:0016301">
    <property type="term" value="F:kinase activity"/>
    <property type="evidence" value="ECO:0007669"/>
    <property type="project" value="UniProtKB-KW"/>
</dbReference>
<dbReference type="RefSeq" id="WP_093972031.1">
    <property type="nucleotide sequence ID" value="NZ_FXXQ01000001.1"/>
</dbReference>
<dbReference type="AlphaFoldDB" id="A0A238IUQ6"/>
<dbReference type="Proteomes" id="UP000201838">
    <property type="component" value="Unassembled WGS sequence"/>
</dbReference>
<name>A0A238IUQ6_9RHOB</name>
<dbReference type="InterPro" id="IPR043519">
    <property type="entry name" value="NT_sf"/>
</dbReference>